<proteinExistence type="predicted"/>
<organism evidence="1 2">
    <name type="scientific">Actinomadura macrotermitis</name>
    <dbReference type="NCBI Taxonomy" id="2585200"/>
    <lineage>
        <taxon>Bacteria</taxon>
        <taxon>Bacillati</taxon>
        <taxon>Actinomycetota</taxon>
        <taxon>Actinomycetes</taxon>
        <taxon>Streptosporangiales</taxon>
        <taxon>Thermomonosporaceae</taxon>
        <taxon>Actinomadura</taxon>
    </lineage>
</organism>
<evidence type="ECO:0000313" key="1">
    <source>
        <dbReference type="EMBL" id="MQY05400.1"/>
    </source>
</evidence>
<protein>
    <submittedName>
        <fullName evidence="1">Uncharacterized protein</fullName>
    </submittedName>
</protein>
<dbReference type="Proteomes" id="UP000487268">
    <property type="component" value="Unassembled WGS sequence"/>
</dbReference>
<accession>A0A7K0BW41</accession>
<comment type="caution">
    <text evidence="1">The sequence shown here is derived from an EMBL/GenBank/DDBJ whole genome shotgun (WGS) entry which is preliminary data.</text>
</comment>
<dbReference type="AlphaFoldDB" id="A0A7K0BW41"/>
<keyword evidence="2" id="KW-1185">Reference proteome</keyword>
<evidence type="ECO:0000313" key="2">
    <source>
        <dbReference type="Proteomes" id="UP000487268"/>
    </source>
</evidence>
<name>A0A7K0BW41_9ACTN</name>
<dbReference type="EMBL" id="WEGH01000002">
    <property type="protein sequence ID" value="MQY05400.1"/>
    <property type="molecule type" value="Genomic_DNA"/>
</dbReference>
<reference evidence="1 2" key="1">
    <citation type="submission" date="2019-10" db="EMBL/GenBank/DDBJ databases">
        <title>Actinomadura rubteroloni sp. nov. and Actinomadura macrotermitis sp. nov., isolated from the gut of fungus growing-termite Macrotermes natalensis.</title>
        <authorList>
            <person name="Benndorf R."/>
            <person name="Martin K."/>
            <person name="Kuefner M."/>
            <person name="De Beer W."/>
            <person name="Kaster A.-K."/>
            <person name="Vollmers J."/>
            <person name="Poulsen M."/>
            <person name="Beemelmanns C."/>
        </authorList>
    </citation>
    <scope>NUCLEOTIDE SEQUENCE [LARGE SCALE GENOMIC DNA]</scope>
    <source>
        <strain evidence="1 2">RB68</strain>
    </source>
</reference>
<sequence length="41" mass="4598">MGMPAHGWRERHGWELARIVGWELALAVVAAVVGKIIDCLW</sequence>
<gene>
    <name evidence="1" type="ORF">ACRB68_34740</name>
</gene>